<dbReference type="GO" id="GO:0005886">
    <property type="term" value="C:plasma membrane"/>
    <property type="evidence" value="ECO:0007669"/>
    <property type="project" value="UniProtKB-SubCell"/>
</dbReference>
<evidence type="ECO:0000256" key="4">
    <source>
        <dbReference type="ARBA" id="ARBA00022475"/>
    </source>
</evidence>
<keyword evidence="5 17" id="KW-0723">Serine/threonine-protein kinase</keyword>
<keyword evidence="9 16" id="KW-0547">Nucleotide-binding</keyword>
<comment type="similarity">
    <text evidence="2">In the N-terminal section; belongs to the leguminous lectin family.</text>
</comment>
<evidence type="ECO:0000256" key="18">
    <source>
        <dbReference type="SAM" id="MobiDB-lite"/>
    </source>
</evidence>
<evidence type="ECO:0000313" key="22">
    <source>
        <dbReference type="Proteomes" id="UP001140206"/>
    </source>
</evidence>
<dbReference type="InterPro" id="IPR008271">
    <property type="entry name" value="Ser/Thr_kinase_AS"/>
</dbReference>
<comment type="caution">
    <text evidence="21">The sequence shown here is derived from an EMBL/GenBank/DDBJ whole genome shotgun (WGS) entry which is preliminary data.</text>
</comment>
<dbReference type="InterPro" id="IPR000719">
    <property type="entry name" value="Prot_kinase_dom"/>
</dbReference>
<evidence type="ECO:0000256" key="7">
    <source>
        <dbReference type="ARBA" id="ARBA00022692"/>
    </source>
</evidence>
<dbReference type="PANTHER" id="PTHR45631">
    <property type="entry name" value="OS07G0107800 PROTEIN-RELATED"/>
    <property type="match status" value="1"/>
</dbReference>
<reference evidence="21" key="1">
    <citation type="submission" date="2022-08" db="EMBL/GenBank/DDBJ databases">
        <authorList>
            <person name="Marques A."/>
        </authorList>
    </citation>
    <scope>NUCLEOTIDE SEQUENCE</scope>
    <source>
        <strain evidence="21">RhyPub2mFocal</strain>
        <tissue evidence="21">Leaves</tissue>
    </source>
</reference>
<keyword evidence="15" id="KW-0325">Glycoprotein</keyword>
<comment type="similarity">
    <text evidence="3">In the C-terminal section; belongs to the protein kinase superfamily. Ser/Thr protein kinase family.</text>
</comment>
<evidence type="ECO:0000256" key="8">
    <source>
        <dbReference type="ARBA" id="ARBA00022729"/>
    </source>
</evidence>
<evidence type="ECO:0000256" key="9">
    <source>
        <dbReference type="ARBA" id="ARBA00022741"/>
    </source>
</evidence>
<evidence type="ECO:0000256" key="5">
    <source>
        <dbReference type="ARBA" id="ARBA00022527"/>
    </source>
</evidence>
<evidence type="ECO:0000256" key="17">
    <source>
        <dbReference type="RuleBase" id="RU000304"/>
    </source>
</evidence>
<keyword evidence="11 16" id="KW-0067">ATP-binding</keyword>
<feature type="compositionally biased region" description="Basic and acidic residues" evidence="18">
    <location>
        <begin position="385"/>
        <end position="397"/>
    </location>
</feature>
<keyword evidence="7 19" id="KW-0812">Transmembrane</keyword>
<keyword evidence="22" id="KW-1185">Reference proteome</keyword>
<evidence type="ECO:0000256" key="12">
    <source>
        <dbReference type="ARBA" id="ARBA00022989"/>
    </source>
</evidence>
<comment type="similarity">
    <text evidence="17">Belongs to the protein kinase superfamily.</text>
</comment>
<feature type="region of interest" description="Disordered" evidence="18">
    <location>
        <begin position="385"/>
        <end position="418"/>
    </location>
</feature>
<dbReference type="PROSITE" id="PS00107">
    <property type="entry name" value="PROTEIN_KINASE_ATP"/>
    <property type="match status" value="1"/>
</dbReference>
<dbReference type="FunFam" id="3.30.200.20:FF:000178">
    <property type="entry name" value="serine/threonine-protein kinase PBS1-like"/>
    <property type="match status" value="1"/>
</dbReference>
<proteinExistence type="inferred from homology"/>
<dbReference type="PROSITE" id="PS00108">
    <property type="entry name" value="PROTEIN_KINASE_ST"/>
    <property type="match status" value="1"/>
</dbReference>
<evidence type="ECO:0000256" key="19">
    <source>
        <dbReference type="SAM" id="Phobius"/>
    </source>
</evidence>
<gene>
    <name evidence="21" type="ORF">LUZ62_064819</name>
</gene>
<evidence type="ECO:0000256" key="10">
    <source>
        <dbReference type="ARBA" id="ARBA00022777"/>
    </source>
</evidence>
<evidence type="ECO:0000313" key="21">
    <source>
        <dbReference type="EMBL" id="KAJ4780562.1"/>
    </source>
</evidence>
<dbReference type="InterPro" id="IPR017441">
    <property type="entry name" value="Protein_kinase_ATP_BS"/>
</dbReference>
<organism evidence="21 22">
    <name type="scientific">Rhynchospora pubera</name>
    <dbReference type="NCBI Taxonomy" id="906938"/>
    <lineage>
        <taxon>Eukaryota</taxon>
        <taxon>Viridiplantae</taxon>
        <taxon>Streptophyta</taxon>
        <taxon>Embryophyta</taxon>
        <taxon>Tracheophyta</taxon>
        <taxon>Spermatophyta</taxon>
        <taxon>Magnoliopsida</taxon>
        <taxon>Liliopsida</taxon>
        <taxon>Poales</taxon>
        <taxon>Cyperaceae</taxon>
        <taxon>Cyperoideae</taxon>
        <taxon>Rhynchosporeae</taxon>
        <taxon>Rhynchospora</taxon>
    </lineage>
</organism>
<dbReference type="InterPro" id="IPR001245">
    <property type="entry name" value="Ser-Thr/Tyr_kinase_cat_dom"/>
</dbReference>
<feature type="domain" description="Protein kinase" evidence="20">
    <location>
        <begin position="110"/>
        <end position="377"/>
    </location>
</feature>
<keyword evidence="13 19" id="KW-0472">Membrane</keyword>
<dbReference type="FunFam" id="1.10.510.10:FF:000240">
    <property type="entry name" value="Lectin-domain containing receptor kinase A4.3"/>
    <property type="match status" value="1"/>
</dbReference>
<evidence type="ECO:0000256" key="2">
    <source>
        <dbReference type="ARBA" id="ARBA00008536"/>
    </source>
</evidence>
<keyword evidence="4" id="KW-1003">Cell membrane</keyword>
<evidence type="ECO:0000256" key="3">
    <source>
        <dbReference type="ARBA" id="ARBA00010217"/>
    </source>
</evidence>
<evidence type="ECO:0000256" key="1">
    <source>
        <dbReference type="ARBA" id="ARBA00004251"/>
    </source>
</evidence>
<dbReference type="AlphaFoldDB" id="A0AAV8EHG0"/>
<evidence type="ECO:0000256" key="11">
    <source>
        <dbReference type="ARBA" id="ARBA00022840"/>
    </source>
</evidence>
<evidence type="ECO:0000256" key="6">
    <source>
        <dbReference type="ARBA" id="ARBA00022679"/>
    </source>
</evidence>
<keyword evidence="6" id="KW-0808">Transferase</keyword>
<protein>
    <submittedName>
        <fullName evidence="21">Leucine-rich repeat protein kinase family protein</fullName>
    </submittedName>
</protein>
<dbReference type="Proteomes" id="UP001140206">
    <property type="component" value="Chromosome 3"/>
</dbReference>
<dbReference type="SUPFAM" id="SSF56112">
    <property type="entry name" value="Protein kinase-like (PK-like)"/>
    <property type="match status" value="1"/>
</dbReference>
<sequence length="418" mass="46319">MLKLQVLNLSGNHLNAHVPEALMKKNNSGILLLLVDSCTNCEGHSKRSPSTIIIIVVAAVVVMVLAVIMGLLFLRMLDRRRRRGGSVEQETQIHSELKIFTHEELKAITNNFSRTIGKGGFGIVYHGHLENQTEVAVKVCSLEPNQANKQFLAEVKSLSLVHHKNLVTLVGYCKDGVNLAVVYEFLHRGSLFDHLRGKDSCSALDWKMRLNIVLEAAQALDYLHTGCGMVHRDVKSSNILLGQNFEAKISDLGLSRMFSADVNSVISLSGTPGYMDPEYQLTFTLNEKSDVYSFGVILMEIVTGDPPILNARERIHIVKLVKQLLSKGSIEDVVDSRFEGEYDTNAVWKVVELAMVCTRDESANRPTMADVVVHLKDCVQIEEHRKRGKLEPSEKSDLNSGSISTSQSPSVSFAPVSR</sequence>
<keyword evidence="8" id="KW-0732">Signal</keyword>
<dbReference type="SMART" id="SM00220">
    <property type="entry name" value="S_TKc"/>
    <property type="match status" value="1"/>
</dbReference>
<dbReference type="PANTHER" id="PTHR45631:SF202">
    <property type="entry name" value="SENESCENCE-INDUCED RECEPTOR-LIKE SERINE_THREONINE-PROTEIN KINASE"/>
    <property type="match status" value="1"/>
</dbReference>
<comment type="subcellular location">
    <subcellularLocation>
        <location evidence="1">Cell membrane</location>
        <topology evidence="1">Single-pass type I membrane protein</topology>
    </subcellularLocation>
</comment>
<evidence type="ECO:0000256" key="14">
    <source>
        <dbReference type="ARBA" id="ARBA00023170"/>
    </source>
</evidence>
<dbReference type="Pfam" id="PF07714">
    <property type="entry name" value="PK_Tyr_Ser-Thr"/>
    <property type="match status" value="1"/>
</dbReference>
<feature type="compositionally biased region" description="Polar residues" evidence="18">
    <location>
        <begin position="398"/>
        <end position="411"/>
    </location>
</feature>
<dbReference type="Gene3D" id="3.30.200.20">
    <property type="entry name" value="Phosphorylase Kinase, domain 1"/>
    <property type="match status" value="1"/>
</dbReference>
<evidence type="ECO:0000256" key="16">
    <source>
        <dbReference type="PROSITE-ProRule" id="PRU10141"/>
    </source>
</evidence>
<name>A0AAV8EHG0_9POAL</name>
<feature type="binding site" evidence="16">
    <location>
        <position position="138"/>
    </location>
    <ligand>
        <name>ATP</name>
        <dbReference type="ChEBI" id="CHEBI:30616"/>
    </ligand>
</feature>
<dbReference type="GO" id="GO:0005524">
    <property type="term" value="F:ATP binding"/>
    <property type="evidence" value="ECO:0007669"/>
    <property type="project" value="UniProtKB-UniRule"/>
</dbReference>
<feature type="transmembrane region" description="Helical" evidence="19">
    <location>
        <begin position="52"/>
        <end position="74"/>
    </location>
</feature>
<dbReference type="PROSITE" id="PS50011">
    <property type="entry name" value="PROTEIN_KINASE_DOM"/>
    <property type="match status" value="1"/>
</dbReference>
<accession>A0AAV8EHG0</accession>
<dbReference type="Gene3D" id="1.10.510.10">
    <property type="entry name" value="Transferase(Phosphotransferase) domain 1"/>
    <property type="match status" value="1"/>
</dbReference>
<keyword evidence="14" id="KW-0675">Receptor</keyword>
<evidence type="ECO:0000256" key="15">
    <source>
        <dbReference type="ARBA" id="ARBA00023180"/>
    </source>
</evidence>
<dbReference type="GO" id="GO:0002229">
    <property type="term" value="P:defense response to oomycetes"/>
    <property type="evidence" value="ECO:0007669"/>
    <property type="project" value="UniProtKB-ARBA"/>
</dbReference>
<evidence type="ECO:0000256" key="13">
    <source>
        <dbReference type="ARBA" id="ARBA00023136"/>
    </source>
</evidence>
<dbReference type="EMBL" id="JAMFTS010000003">
    <property type="protein sequence ID" value="KAJ4780562.1"/>
    <property type="molecule type" value="Genomic_DNA"/>
</dbReference>
<dbReference type="GO" id="GO:0004674">
    <property type="term" value="F:protein serine/threonine kinase activity"/>
    <property type="evidence" value="ECO:0007669"/>
    <property type="project" value="UniProtKB-KW"/>
</dbReference>
<dbReference type="InterPro" id="IPR011009">
    <property type="entry name" value="Kinase-like_dom_sf"/>
</dbReference>
<evidence type="ECO:0000259" key="20">
    <source>
        <dbReference type="PROSITE" id="PS50011"/>
    </source>
</evidence>
<keyword evidence="10 21" id="KW-0418">Kinase</keyword>
<keyword evidence="12 19" id="KW-1133">Transmembrane helix</keyword>